<keyword evidence="2" id="KW-1185">Reference proteome</keyword>
<dbReference type="InterPro" id="IPR010695">
    <property type="entry name" value="FAIM1"/>
</dbReference>
<dbReference type="PANTHER" id="PTHR13088:SF3">
    <property type="entry name" value="FAS APOPTOTIC INHIBITORY MOLECULE 1"/>
    <property type="match status" value="1"/>
</dbReference>
<dbReference type="InterPro" id="IPR038513">
    <property type="entry name" value="FAIM1_dom_sf"/>
</dbReference>
<sequence length="136" mass="15188">SRMSSDHVATWTLSLPDGKHKVEFEHGTTSGKRVGSAKCTVSIDACSGFAYEYTLEVNGKPLEKFRDNQNKIQKCWCFTMGSQNSTPFRVVLEKDTLNVWVNGKVVETTAVSSGKRRDGIIHKLFVDDQEIPPAHE</sequence>
<feature type="non-terminal residue" evidence="1">
    <location>
        <position position="136"/>
    </location>
</feature>
<gene>
    <name evidence="1" type="ORF">MAR_020231</name>
</gene>
<reference evidence="1" key="1">
    <citation type="submission" date="2022-11" db="EMBL/GenBank/DDBJ databases">
        <title>Centuries of genome instability and evolution in soft-shell clam transmissible cancer (bioRxiv).</title>
        <authorList>
            <person name="Hart S.F.M."/>
            <person name="Yonemitsu M.A."/>
            <person name="Giersch R.M."/>
            <person name="Beal B.F."/>
            <person name="Arriagada G."/>
            <person name="Davis B.W."/>
            <person name="Ostrander E.A."/>
            <person name="Goff S.P."/>
            <person name="Metzger M.J."/>
        </authorList>
    </citation>
    <scope>NUCLEOTIDE SEQUENCE</scope>
    <source>
        <strain evidence="1">MELC-2E11</strain>
        <tissue evidence="1">Siphon/mantle</tissue>
    </source>
</reference>
<dbReference type="EMBL" id="CP111016">
    <property type="protein sequence ID" value="WAR04862.1"/>
    <property type="molecule type" value="Genomic_DNA"/>
</dbReference>
<dbReference type="Pfam" id="PF06905">
    <property type="entry name" value="FAIM1"/>
    <property type="match status" value="1"/>
</dbReference>
<evidence type="ECO:0000313" key="2">
    <source>
        <dbReference type="Proteomes" id="UP001164746"/>
    </source>
</evidence>
<accession>A0ABY7E7D5</accession>
<organism evidence="1 2">
    <name type="scientific">Mya arenaria</name>
    <name type="common">Soft-shell clam</name>
    <dbReference type="NCBI Taxonomy" id="6604"/>
    <lineage>
        <taxon>Eukaryota</taxon>
        <taxon>Metazoa</taxon>
        <taxon>Spiralia</taxon>
        <taxon>Lophotrochozoa</taxon>
        <taxon>Mollusca</taxon>
        <taxon>Bivalvia</taxon>
        <taxon>Autobranchia</taxon>
        <taxon>Heteroconchia</taxon>
        <taxon>Euheterodonta</taxon>
        <taxon>Imparidentia</taxon>
        <taxon>Neoheterodontei</taxon>
        <taxon>Myida</taxon>
        <taxon>Myoidea</taxon>
        <taxon>Myidae</taxon>
        <taxon>Mya</taxon>
    </lineage>
</organism>
<protein>
    <submittedName>
        <fullName evidence="1">FAIM1-like protein</fullName>
    </submittedName>
</protein>
<evidence type="ECO:0000313" key="1">
    <source>
        <dbReference type="EMBL" id="WAR04862.1"/>
    </source>
</evidence>
<name>A0ABY7E7D5_MYAAR</name>
<dbReference type="Gene3D" id="2.40.128.180">
    <property type="match status" value="3"/>
</dbReference>
<dbReference type="Proteomes" id="UP001164746">
    <property type="component" value="Chromosome 5"/>
</dbReference>
<dbReference type="PANTHER" id="PTHR13088">
    <property type="entry name" value="FAS APOPTOTIC INHIBITORY MOLECULE FAIM"/>
    <property type="match status" value="1"/>
</dbReference>
<proteinExistence type="predicted"/>